<dbReference type="InterPro" id="IPR054075">
    <property type="entry name" value="Gp53-like_C"/>
</dbReference>
<evidence type="ECO:0000259" key="2">
    <source>
        <dbReference type="Pfam" id="PF21882"/>
    </source>
</evidence>
<proteinExistence type="predicted"/>
<sequence>MAKYPAVITTLAGTNATAEANASKQALIFTKIVIGAGDPPASIARATSLTDKRLELEITKSSKSGDGQFTVRASLSNATLETGFYAREIGLMAKVGESGQEILFSYTNGGSYVDYIPDKTTPMDSYTFTITTVIGNAEKVEALIQDNGYATIRDLEDHNKATNAHQDAFNKKLDITSNQYAKSIAKHNQGLQVTKGDNSQEVINFITSNYNDSDINKVLNLGTLKGLLGQGAIVASKLDSVNGYVKFANGFIVQWGITQSDPGAGGATFNFPISFKTTNYIAIANGDQSVVNLSGIATWSNAPNYMTIDNTDSRYIGKYRVIAMGV</sequence>
<protein>
    <submittedName>
        <fullName evidence="3">Phage tail protein</fullName>
    </submittedName>
</protein>
<dbReference type="Pfam" id="PF21882">
    <property type="entry name" value="Gp53-like_C"/>
    <property type="match status" value="1"/>
</dbReference>
<dbReference type="InterPro" id="IPR022225">
    <property type="entry name" value="Phage_tail_fibre_N"/>
</dbReference>
<feature type="domain" description="Putative tail fiber protein gp53-like C-terminal" evidence="2">
    <location>
        <begin position="246"/>
        <end position="325"/>
    </location>
</feature>
<evidence type="ECO:0000259" key="1">
    <source>
        <dbReference type="Pfam" id="PF12571"/>
    </source>
</evidence>
<dbReference type="Pfam" id="PF12571">
    <property type="entry name" value="Phage_tail_fib"/>
    <property type="match status" value="1"/>
</dbReference>
<gene>
    <name evidence="3" type="ORF">LJD63_03385</name>
</gene>
<organism evidence="3 4">
    <name type="scientific">Veillonella nakazawae</name>
    <dbReference type="NCBI Taxonomy" id="2682456"/>
    <lineage>
        <taxon>Bacteria</taxon>
        <taxon>Bacillati</taxon>
        <taxon>Bacillota</taxon>
        <taxon>Negativicutes</taxon>
        <taxon>Veillonellales</taxon>
        <taxon>Veillonellaceae</taxon>
        <taxon>Veillonella</taxon>
    </lineage>
</organism>
<reference evidence="3" key="1">
    <citation type="submission" date="2021-10" db="EMBL/GenBank/DDBJ databases">
        <title>Collection of gut derived symbiotic bacterial strains cultured from healthy donors.</title>
        <authorList>
            <person name="Lin H."/>
            <person name="Littmann E."/>
            <person name="Kohout C."/>
            <person name="Pamer E.G."/>
        </authorList>
    </citation>
    <scope>NUCLEOTIDE SEQUENCE</scope>
    <source>
        <strain evidence="3">DFI.4.35</strain>
    </source>
</reference>
<dbReference type="EMBL" id="JAJDLA010000003">
    <property type="protein sequence ID" value="MCB8605306.1"/>
    <property type="molecule type" value="Genomic_DNA"/>
</dbReference>
<dbReference type="RefSeq" id="WP_227283186.1">
    <property type="nucleotide sequence ID" value="NZ_JAJDLA010000003.1"/>
</dbReference>
<dbReference type="Gene3D" id="2.60.40.3940">
    <property type="match status" value="1"/>
</dbReference>
<accession>A0AB35HBY3</accession>
<comment type="caution">
    <text evidence="3">The sequence shown here is derived from an EMBL/GenBank/DDBJ whole genome shotgun (WGS) entry which is preliminary data.</text>
</comment>
<evidence type="ECO:0000313" key="4">
    <source>
        <dbReference type="Proteomes" id="UP001198010"/>
    </source>
</evidence>
<feature type="domain" description="Phage tail fibre protein N-terminal" evidence="1">
    <location>
        <begin position="1"/>
        <end position="94"/>
    </location>
</feature>
<evidence type="ECO:0000313" key="3">
    <source>
        <dbReference type="EMBL" id="MCB8605306.1"/>
    </source>
</evidence>
<name>A0AB35HBY3_9FIRM</name>
<dbReference type="Proteomes" id="UP001198010">
    <property type="component" value="Unassembled WGS sequence"/>
</dbReference>
<dbReference type="AlphaFoldDB" id="A0AB35HBY3"/>